<evidence type="ECO:0000313" key="6">
    <source>
        <dbReference type="EMBL" id="QAA94001.1"/>
    </source>
</evidence>
<reference evidence="6 7" key="1">
    <citation type="submission" date="2017-08" db="EMBL/GenBank/DDBJ databases">
        <authorList>
            <person name="Park S.-J."/>
            <person name="Kim H."/>
        </authorList>
    </citation>
    <scope>NUCLEOTIDE SEQUENCE [LARGE SCALE GENOMIC DNA]</scope>
    <source>
        <strain evidence="7">ye3</strain>
    </source>
</reference>
<keyword evidence="3" id="KW-0238">DNA-binding</keyword>
<name>A0A410GCI2_9BURK</name>
<dbReference type="SUPFAM" id="SSF51182">
    <property type="entry name" value="RmlC-like cupins"/>
    <property type="match status" value="1"/>
</dbReference>
<dbReference type="GO" id="GO:0003700">
    <property type="term" value="F:DNA-binding transcription factor activity"/>
    <property type="evidence" value="ECO:0007669"/>
    <property type="project" value="InterPro"/>
</dbReference>
<evidence type="ECO:0000313" key="7">
    <source>
        <dbReference type="Proteomes" id="UP000283474"/>
    </source>
</evidence>
<dbReference type="Pfam" id="PF12833">
    <property type="entry name" value="HTH_18"/>
    <property type="match status" value="1"/>
</dbReference>
<evidence type="ECO:0000256" key="3">
    <source>
        <dbReference type="ARBA" id="ARBA00023125"/>
    </source>
</evidence>
<evidence type="ECO:0000256" key="2">
    <source>
        <dbReference type="ARBA" id="ARBA00023015"/>
    </source>
</evidence>
<dbReference type="SMART" id="SM00342">
    <property type="entry name" value="HTH_ARAC"/>
    <property type="match status" value="1"/>
</dbReference>
<evidence type="ECO:0000256" key="1">
    <source>
        <dbReference type="ARBA" id="ARBA00022491"/>
    </source>
</evidence>
<dbReference type="InterPro" id="IPR011051">
    <property type="entry name" value="RmlC_Cupin_sf"/>
</dbReference>
<dbReference type="InterPro" id="IPR009057">
    <property type="entry name" value="Homeodomain-like_sf"/>
</dbReference>
<dbReference type="CDD" id="cd06124">
    <property type="entry name" value="cupin_NimR-like_N"/>
    <property type="match status" value="1"/>
</dbReference>
<dbReference type="SUPFAM" id="SSF46689">
    <property type="entry name" value="Homeodomain-like"/>
    <property type="match status" value="1"/>
</dbReference>
<accession>A0A410GCI2</accession>
<dbReference type="PROSITE" id="PS01124">
    <property type="entry name" value="HTH_ARAC_FAMILY_2"/>
    <property type="match status" value="1"/>
</dbReference>
<evidence type="ECO:0000256" key="4">
    <source>
        <dbReference type="ARBA" id="ARBA00023163"/>
    </source>
</evidence>
<dbReference type="EMBL" id="CP022987">
    <property type="protein sequence ID" value="QAA94001.1"/>
    <property type="molecule type" value="Genomic_DNA"/>
</dbReference>
<proteinExistence type="predicted"/>
<evidence type="ECO:0000259" key="5">
    <source>
        <dbReference type="PROSITE" id="PS01124"/>
    </source>
</evidence>
<dbReference type="Gene3D" id="1.10.10.60">
    <property type="entry name" value="Homeodomain-like"/>
    <property type="match status" value="1"/>
</dbReference>
<keyword evidence="4" id="KW-0804">Transcription</keyword>
<keyword evidence="7" id="KW-1185">Reference proteome</keyword>
<sequence>MKHRSGSRGHLDHYVLYGHCGLGGGRFVMESLSNSGVLERTGVLGGSLSRDFADSTILSDHMHDMGQLKFALSGVMVIASTDGHWVVPPTRALWLAPKVRHRVRMLGKVQLRSVFVNPEYSHGLPTRSCLLPVTPLFRELIAAVATSSPSDARSRRTRLLMDLLLEEVSQDCGLPLHLPTPRDHRLATICTHIQEHLDDMKTLHEWAKDLGYDQRTLHRLFMSELGMSFVQWRQQAKLLTALEWLAEGRQVLSIALDLGYQTQSAFTAMFRRNLHMTPSEFLKAMAP</sequence>
<dbReference type="RefSeq" id="WP_128354997.1">
    <property type="nucleotide sequence ID" value="NZ_CP022987.1"/>
</dbReference>
<feature type="domain" description="HTH araC/xylS-type" evidence="5">
    <location>
        <begin position="187"/>
        <end position="284"/>
    </location>
</feature>
<dbReference type="KEGG" id="pus:CKA81_09260"/>
<organism evidence="6 7">
    <name type="scientific">Pollutimonas thiosulfatoxidans</name>
    <dbReference type="NCBI Taxonomy" id="2028345"/>
    <lineage>
        <taxon>Bacteria</taxon>
        <taxon>Pseudomonadati</taxon>
        <taxon>Pseudomonadota</taxon>
        <taxon>Betaproteobacteria</taxon>
        <taxon>Burkholderiales</taxon>
        <taxon>Alcaligenaceae</taxon>
        <taxon>Pollutimonas</taxon>
    </lineage>
</organism>
<dbReference type="PANTHER" id="PTHR11019:SF159">
    <property type="entry name" value="TRANSCRIPTIONAL REGULATOR-RELATED"/>
    <property type="match status" value="1"/>
</dbReference>
<dbReference type="FunFam" id="1.10.10.60:FF:000132">
    <property type="entry name" value="AraC family transcriptional regulator"/>
    <property type="match status" value="1"/>
</dbReference>
<protein>
    <recommendedName>
        <fullName evidence="5">HTH araC/xylS-type domain-containing protein</fullName>
    </recommendedName>
</protein>
<gene>
    <name evidence="6" type="ORF">CKA81_09260</name>
</gene>
<dbReference type="Proteomes" id="UP000283474">
    <property type="component" value="Chromosome"/>
</dbReference>
<dbReference type="GO" id="GO:0043565">
    <property type="term" value="F:sequence-specific DNA binding"/>
    <property type="evidence" value="ECO:0007669"/>
    <property type="project" value="InterPro"/>
</dbReference>
<dbReference type="OrthoDB" id="2536004at2"/>
<keyword evidence="2" id="KW-0805">Transcription regulation</keyword>
<keyword evidence="1" id="KW-0678">Repressor</keyword>
<dbReference type="PANTHER" id="PTHR11019">
    <property type="entry name" value="HTH-TYPE TRANSCRIPTIONAL REGULATOR NIMR"/>
    <property type="match status" value="1"/>
</dbReference>
<dbReference type="InterPro" id="IPR018060">
    <property type="entry name" value="HTH_AraC"/>
</dbReference>
<dbReference type="AlphaFoldDB" id="A0A410GCI2"/>